<gene>
    <name evidence="4" type="ORF">SAY87_032025</name>
</gene>
<sequence length="1149" mass="128914">MACHLFTYFLYMIEEISIHPSIRRKMMASPFLSFLCNSIIMECKSLAALKGQASSTREEEDSSSLCVDCFAVGSCPTGTDKTGVEPDPSHSTPGGGGRSSGRISSSISPFFFLRTPASITRDASHLDSSSHGGIPTLQEMGPSKRGVTKGSSSSHLRTLHQRLYSALNLGTFYSGNRKTKWECKDIEIQRHVLRSIDAFLDGINQETRHDPLVKESESDIIGAMVEVLQQKNVVITMAADLVVKLVNAFGYSTLQPYVIELIHPLSLLSANHQLGVTISCTRALNLLISNLNKAKEKEVWKILRESDIVVRLVGNLVDFPCVNRPIEYIQEMVSLLGVILWRWPQSRYPVWDNSRLMKFLEAASTDPNPSMKVAFLKLCYAIALCGYGAKRVLGNEELLGTIISCMETSNTQYVQLEGFKLTQCLMMHEEGCSRVMSLYSEPIVKAIVDAMEKWRSHDGKLSSNQISLLVEACQLATITRWPGKHHLYFWEMRIDRVLFDLLLPKFDANCSPYACLSLEEKISIGRKSLNTSSLSFLRPYVWDILGSLTVHCGADFRPAKNEERFHLEILLTCACLAFDDAMRKGRQLFLDDVTLISRTEAAIRAVLMMIFSPCKFIASTARSILSVVLETHSEEYLEYLIHMIRSKSTRENLMMLELLQLVIHLMSLTCYLALPLYQSFIARKGASTMIDFVKRCFSRPYSLARKKYAVHIVNNFNERACCWAFSEDWEGRDILVFYGLWGLAKLIHHCEAKDLLALHKEETGGQLFTKLIEICSDPSVGGARWFAAYILTYFGLFGFPSKFGEMVGKARRCDDFVDIQLTLADGEKLSVHRSVLIARCPSLLPPKDSPPTDSYSVASMDSEEPCGKSCRELNLSSLVGHSELEKVLDYVYMGCLHTEEDMLKSLKPLSQSCGLQPLTYLLSKRIPKWGMPVPNFDLSPALGLGGQRFSDIILESKTADLVNWTCTLCSSLVPHVHLHRVILCASCDYFRAMLQSGMLESHSQVVKVPISWAALQKLVKWFYSFELPRPPFDCVWQNMGTEDKLKNLEPFIELSWLSEFWFLDELHEECSRTILPCLDSDSKLSVKALQHAADLSQWKIAEAAADRAAGSFRQLNEAGALESLDDALVEMVRAASVRLSQAGSEGPCE</sequence>
<dbReference type="PROSITE" id="PS50097">
    <property type="entry name" value="BTB"/>
    <property type="match status" value="2"/>
</dbReference>
<comment type="caution">
    <text evidence="4">The sequence shown here is derived from an EMBL/GenBank/DDBJ whole genome shotgun (WGS) entry which is preliminary data.</text>
</comment>
<dbReference type="PANTHER" id="PTHR35918">
    <property type="entry name" value="OS06G0674800 PROTEIN"/>
    <property type="match status" value="1"/>
</dbReference>
<name>A0AAN7KLI3_9MYRT</name>
<evidence type="ECO:0000313" key="4">
    <source>
        <dbReference type="EMBL" id="KAK4771493.1"/>
    </source>
</evidence>
<feature type="domain" description="BTB" evidence="3">
    <location>
        <begin position="950"/>
        <end position="1031"/>
    </location>
</feature>
<feature type="domain" description="BTB" evidence="3">
    <location>
        <begin position="817"/>
        <end position="900"/>
    </location>
</feature>
<dbReference type="EMBL" id="JAXIOK010000005">
    <property type="protein sequence ID" value="KAK4771493.1"/>
    <property type="molecule type" value="Genomic_DNA"/>
</dbReference>
<proteinExistence type="predicted"/>
<accession>A0AAN7KLI3</accession>
<evidence type="ECO:0000259" key="3">
    <source>
        <dbReference type="PROSITE" id="PS50097"/>
    </source>
</evidence>
<dbReference type="InterPro" id="IPR016024">
    <property type="entry name" value="ARM-type_fold"/>
</dbReference>
<dbReference type="Gene3D" id="3.30.710.10">
    <property type="entry name" value="Potassium Channel Kv1.1, Chain A"/>
    <property type="match status" value="2"/>
</dbReference>
<dbReference type="InterPro" id="IPR011333">
    <property type="entry name" value="SKP1/BTB/POZ_sf"/>
</dbReference>
<dbReference type="Proteomes" id="UP001345219">
    <property type="component" value="Chromosome 24"/>
</dbReference>
<reference evidence="4 5" key="1">
    <citation type="journal article" date="2023" name="Hortic Res">
        <title>Pangenome of water caltrop reveals structural variations and asymmetric subgenome divergence after allopolyploidization.</title>
        <authorList>
            <person name="Zhang X."/>
            <person name="Chen Y."/>
            <person name="Wang L."/>
            <person name="Yuan Y."/>
            <person name="Fang M."/>
            <person name="Shi L."/>
            <person name="Lu R."/>
            <person name="Comes H.P."/>
            <person name="Ma Y."/>
            <person name="Chen Y."/>
            <person name="Huang G."/>
            <person name="Zhou Y."/>
            <person name="Zheng Z."/>
            <person name="Qiu Y."/>
        </authorList>
    </citation>
    <scope>NUCLEOTIDE SEQUENCE [LARGE SCALE GENOMIC DNA]</scope>
    <source>
        <tissue evidence="4">Roots</tissue>
    </source>
</reference>
<organism evidence="4 5">
    <name type="scientific">Trapa incisa</name>
    <dbReference type="NCBI Taxonomy" id="236973"/>
    <lineage>
        <taxon>Eukaryota</taxon>
        <taxon>Viridiplantae</taxon>
        <taxon>Streptophyta</taxon>
        <taxon>Embryophyta</taxon>
        <taxon>Tracheophyta</taxon>
        <taxon>Spermatophyta</taxon>
        <taxon>Magnoliopsida</taxon>
        <taxon>eudicotyledons</taxon>
        <taxon>Gunneridae</taxon>
        <taxon>Pentapetalae</taxon>
        <taxon>rosids</taxon>
        <taxon>malvids</taxon>
        <taxon>Myrtales</taxon>
        <taxon>Lythraceae</taxon>
        <taxon>Trapa</taxon>
    </lineage>
</organism>
<dbReference type="InterPro" id="IPR059007">
    <property type="entry name" value="ARM_At1g04390"/>
</dbReference>
<dbReference type="PANTHER" id="PTHR35918:SF1">
    <property type="entry name" value="BTB DOMAIN-CONTAINING PROTEIN"/>
    <property type="match status" value="1"/>
</dbReference>
<evidence type="ECO:0000313" key="5">
    <source>
        <dbReference type="Proteomes" id="UP001345219"/>
    </source>
</evidence>
<feature type="region of interest" description="Disordered" evidence="2">
    <location>
        <begin position="123"/>
        <end position="154"/>
    </location>
</feature>
<dbReference type="SUPFAM" id="SSF54695">
    <property type="entry name" value="POZ domain"/>
    <property type="match status" value="2"/>
</dbReference>
<comment type="pathway">
    <text evidence="1">Protein modification; protein ubiquitination.</text>
</comment>
<evidence type="ECO:0000256" key="2">
    <source>
        <dbReference type="SAM" id="MobiDB-lite"/>
    </source>
</evidence>
<protein>
    <recommendedName>
        <fullName evidence="3">BTB domain-containing protein</fullName>
    </recommendedName>
</protein>
<keyword evidence="5" id="KW-1185">Reference proteome</keyword>
<feature type="region of interest" description="Disordered" evidence="2">
    <location>
        <begin position="80"/>
        <end position="102"/>
    </location>
</feature>
<dbReference type="InterPro" id="IPR000210">
    <property type="entry name" value="BTB/POZ_dom"/>
</dbReference>
<dbReference type="Pfam" id="PF00651">
    <property type="entry name" value="BTB"/>
    <property type="match status" value="1"/>
</dbReference>
<dbReference type="CDD" id="cd18186">
    <property type="entry name" value="BTB_POZ_ZBTB_KLHL-like"/>
    <property type="match status" value="1"/>
</dbReference>
<dbReference type="InterPro" id="IPR044953">
    <property type="entry name" value="At1g04390-like"/>
</dbReference>
<dbReference type="SUPFAM" id="SSF48371">
    <property type="entry name" value="ARM repeat"/>
    <property type="match status" value="1"/>
</dbReference>
<dbReference type="SMART" id="SM00225">
    <property type="entry name" value="BTB"/>
    <property type="match status" value="2"/>
</dbReference>
<dbReference type="AlphaFoldDB" id="A0AAN7KLI3"/>
<dbReference type="Pfam" id="PF26522">
    <property type="entry name" value="ARM_6"/>
    <property type="match status" value="1"/>
</dbReference>
<evidence type="ECO:0000256" key="1">
    <source>
        <dbReference type="ARBA" id="ARBA00004906"/>
    </source>
</evidence>